<keyword evidence="4" id="KW-1185">Reference proteome</keyword>
<dbReference type="InterPro" id="IPR059180">
    <property type="entry name" value="3D_YorM"/>
</dbReference>
<dbReference type="AlphaFoldDB" id="A0A388JVH2"/>
<dbReference type="Gramene" id="GBG61806">
    <property type="protein sequence ID" value="GBG61806"/>
    <property type="gene ID" value="CBR_g23764"/>
</dbReference>
<accession>A0A388JVH2</accession>
<protein>
    <recommendedName>
        <fullName evidence="2">3D domain-containing protein</fullName>
    </recommendedName>
</protein>
<dbReference type="GO" id="GO:0019867">
    <property type="term" value="C:outer membrane"/>
    <property type="evidence" value="ECO:0007669"/>
    <property type="project" value="InterPro"/>
</dbReference>
<dbReference type="EMBL" id="BFEA01000023">
    <property type="protein sequence ID" value="GBG61805.1"/>
    <property type="molecule type" value="Genomic_DNA"/>
</dbReference>
<feature type="domain" description="3D" evidence="2">
    <location>
        <begin position="112"/>
        <end position="171"/>
    </location>
</feature>
<dbReference type="Proteomes" id="UP000265515">
    <property type="component" value="Unassembled WGS sequence"/>
</dbReference>
<evidence type="ECO:0000259" key="2">
    <source>
        <dbReference type="Pfam" id="PF06725"/>
    </source>
</evidence>
<sequence length="203" mass="23195">MDTTAYCSCGYCCSWEWGLKLPGPHYLTFNKGWVPLKIRKRRLAPDLTSPLVAKYWTGTNLVGVPYKGFTSNGRYPGQSRPPILSKLSIQQYWKIPGRLLLFPWRFFPRRGTIAADTKYYAFGTRMFIPGYGWGEVEDRGGAIKGPDRLDLYHFSHQEALEWGRRTLPVTIVPPGESRVDIMRAPRVVKAVIKGLNWTKSLLI</sequence>
<dbReference type="InterPro" id="IPR051933">
    <property type="entry name" value="Resuscitation_pf_RpfB"/>
</dbReference>
<dbReference type="STRING" id="69332.A0A388JVH2"/>
<dbReference type="Gramene" id="GBG61805">
    <property type="protein sequence ID" value="GBG61805"/>
    <property type="gene ID" value="CBR_g23764"/>
</dbReference>
<dbReference type="InterPro" id="IPR036908">
    <property type="entry name" value="RlpA-like_sf"/>
</dbReference>
<dbReference type="InterPro" id="IPR010611">
    <property type="entry name" value="3D_dom"/>
</dbReference>
<dbReference type="PANTHER" id="PTHR39160:SF4">
    <property type="entry name" value="RESUSCITATION-PROMOTING FACTOR RPFB"/>
    <property type="match status" value="1"/>
</dbReference>
<reference evidence="3 4" key="1">
    <citation type="journal article" date="2018" name="Cell">
        <title>The Chara Genome: Secondary Complexity and Implications for Plant Terrestrialization.</title>
        <authorList>
            <person name="Nishiyama T."/>
            <person name="Sakayama H."/>
            <person name="Vries J.D."/>
            <person name="Buschmann H."/>
            <person name="Saint-Marcoux D."/>
            <person name="Ullrich K.K."/>
            <person name="Haas F.B."/>
            <person name="Vanderstraeten L."/>
            <person name="Becker D."/>
            <person name="Lang D."/>
            <person name="Vosolsobe S."/>
            <person name="Rombauts S."/>
            <person name="Wilhelmsson P.K.I."/>
            <person name="Janitza P."/>
            <person name="Kern R."/>
            <person name="Heyl A."/>
            <person name="Rumpler F."/>
            <person name="Villalobos L.I.A.C."/>
            <person name="Clay J.M."/>
            <person name="Skokan R."/>
            <person name="Toyoda A."/>
            <person name="Suzuki Y."/>
            <person name="Kagoshima H."/>
            <person name="Schijlen E."/>
            <person name="Tajeshwar N."/>
            <person name="Catarino B."/>
            <person name="Hetherington A.J."/>
            <person name="Saltykova A."/>
            <person name="Bonnot C."/>
            <person name="Breuninger H."/>
            <person name="Symeonidi A."/>
            <person name="Radhakrishnan G.V."/>
            <person name="Van Nieuwerburgh F."/>
            <person name="Deforce D."/>
            <person name="Chang C."/>
            <person name="Karol K.G."/>
            <person name="Hedrich R."/>
            <person name="Ulvskov P."/>
            <person name="Glockner G."/>
            <person name="Delwiche C.F."/>
            <person name="Petrasek J."/>
            <person name="Van de Peer Y."/>
            <person name="Friml J."/>
            <person name="Beilby M."/>
            <person name="Dolan L."/>
            <person name="Kohara Y."/>
            <person name="Sugano S."/>
            <person name="Fujiyama A."/>
            <person name="Delaux P.-M."/>
            <person name="Quint M."/>
            <person name="TheiBen G."/>
            <person name="Hagemann M."/>
            <person name="Harholt J."/>
            <person name="Dunand C."/>
            <person name="Zachgo S."/>
            <person name="Langdale J."/>
            <person name="Maumus F."/>
            <person name="Straeten D.V.D."/>
            <person name="Gould S.B."/>
            <person name="Rensing S.A."/>
        </authorList>
    </citation>
    <scope>NUCLEOTIDE SEQUENCE [LARGE SCALE GENOMIC DNA]</scope>
    <source>
        <strain evidence="3 4">S276</strain>
    </source>
</reference>
<evidence type="ECO:0000313" key="3">
    <source>
        <dbReference type="EMBL" id="GBG61806.1"/>
    </source>
</evidence>
<name>A0A388JVH2_CHABU</name>
<dbReference type="Pfam" id="PF06725">
    <property type="entry name" value="3D"/>
    <property type="match status" value="1"/>
</dbReference>
<dbReference type="SUPFAM" id="SSF50685">
    <property type="entry name" value="Barwin-like endoglucanases"/>
    <property type="match status" value="1"/>
</dbReference>
<gene>
    <name evidence="3" type="ORF">CBR_g23764</name>
</gene>
<dbReference type="PANTHER" id="PTHR39160">
    <property type="entry name" value="CELL WALL-BINDING PROTEIN YOCH"/>
    <property type="match status" value="1"/>
</dbReference>
<dbReference type="Gene3D" id="2.40.40.10">
    <property type="entry name" value="RlpA-like domain"/>
    <property type="match status" value="1"/>
</dbReference>
<dbReference type="EMBL" id="BFEA01000023">
    <property type="protein sequence ID" value="GBG61806.1"/>
    <property type="molecule type" value="Genomic_DNA"/>
</dbReference>
<dbReference type="OMA" id="PFGTRMY"/>
<proteinExistence type="predicted"/>
<dbReference type="GO" id="GO:0009254">
    <property type="term" value="P:peptidoglycan turnover"/>
    <property type="evidence" value="ECO:0007669"/>
    <property type="project" value="InterPro"/>
</dbReference>
<comment type="caution">
    <text evidence="3">The sequence shown here is derived from an EMBL/GenBank/DDBJ whole genome shotgun (WGS) entry which is preliminary data.</text>
</comment>
<evidence type="ECO:0000313" key="4">
    <source>
        <dbReference type="Proteomes" id="UP000265515"/>
    </source>
</evidence>
<keyword evidence="1" id="KW-0732">Signal</keyword>
<dbReference type="OrthoDB" id="1870707at2759"/>
<evidence type="ECO:0000256" key="1">
    <source>
        <dbReference type="ARBA" id="ARBA00022729"/>
    </source>
</evidence>
<dbReference type="GO" id="GO:0004553">
    <property type="term" value="F:hydrolase activity, hydrolyzing O-glycosyl compounds"/>
    <property type="evidence" value="ECO:0007669"/>
    <property type="project" value="InterPro"/>
</dbReference>
<organism evidence="3 4">
    <name type="scientific">Chara braunii</name>
    <name type="common">Braun's stonewort</name>
    <dbReference type="NCBI Taxonomy" id="69332"/>
    <lineage>
        <taxon>Eukaryota</taxon>
        <taxon>Viridiplantae</taxon>
        <taxon>Streptophyta</taxon>
        <taxon>Charophyceae</taxon>
        <taxon>Charales</taxon>
        <taxon>Characeae</taxon>
        <taxon>Chara</taxon>
    </lineage>
</organism>
<dbReference type="CDD" id="cd14667">
    <property type="entry name" value="3D_containing_proteins"/>
    <property type="match status" value="1"/>
</dbReference>